<dbReference type="Pfam" id="PF01476">
    <property type="entry name" value="LysM"/>
    <property type="match status" value="1"/>
</dbReference>
<dbReference type="AlphaFoldDB" id="A0A1M7Y405"/>
<dbReference type="Proteomes" id="UP000184612">
    <property type="component" value="Unassembled WGS sequence"/>
</dbReference>
<dbReference type="SMART" id="SM00257">
    <property type="entry name" value="LysM"/>
    <property type="match status" value="1"/>
</dbReference>
<proteinExistence type="predicted"/>
<dbReference type="STRING" id="1121345.SAMN02745217_01275"/>
<dbReference type="EMBL" id="FRFD01000004">
    <property type="protein sequence ID" value="SHO46751.1"/>
    <property type="molecule type" value="Genomic_DNA"/>
</dbReference>
<dbReference type="PANTHER" id="PTHR33734">
    <property type="entry name" value="LYSM DOMAIN-CONTAINING GPI-ANCHORED PROTEIN 2"/>
    <property type="match status" value="1"/>
</dbReference>
<evidence type="ECO:0000259" key="1">
    <source>
        <dbReference type="PROSITE" id="PS51782"/>
    </source>
</evidence>
<dbReference type="RefSeq" id="WP_073588025.1">
    <property type="nucleotide sequence ID" value="NZ_FRFD01000004.1"/>
</dbReference>
<dbReference type="PANTHER" id="PTHR33734:SF22">
    <property type="entry name" value="MEMBRANE-BOUND LYTIC MUREIN TRANSGLYCOSYLASE D"/>
    <property type="match status" value="1"/>
</dbReference>
<name>A0A1M7Y405_9FIRM</name>
<dbReference type="InterPro" id="IPR018392">
    <property type="entry name" value="LysM"/>
</dbReference>
<dbReference type="PROSITE" id="PS51782">
    <property type="entry name" value="LYSM"/>
    <property type="match status" value="1"/>
</dbReference>
<sequence length="236" mass="26915">MNSCPTGTYPYKIQSGDSLWLIAQRYHTTIQEIAAVNSGIDMNNLYIGQIICIPEGYDTYLMILSNHMRLLWEQHVYWTRLVILSMVFGLPDTELVTNRLLRNAKDFEAALIPFYGEAVAAKFAELFTSHLTIAAELVQAAKDNNSTAAADAEMRWYANADQIAAFLGSINPYWSDEEWQSMLYDHLAMTKEEAVYLLTKNYEDSIAVFENIEQEALDMADMMTQGIVRQFPQYFG</sequence>
<dbReference type="Gene3D" id="3.10.350.10">
    <property type="entry name" value="LysM domain"/>
    <property type="match status" value="1"/>
</dbReference>
<reference evidence="2 3" key="1">
    <citation type="submission" date="2016-12" db="EMBL/GenBank/DDBJ databases">
        <authorList>
            <person name="Song W.-J."/>
            <person name="Kurnit D.M."/>
        </authorList>
    </citation>
    <scope>NUCLEOTIDE SEQUENCE [LARGE SCALE GENOMIC DNA]</scope>
    <source>
        <strain evidence="2 3">DSM 12503</strain>
    </source>
</reference>
<dbReference type="OrthoDB" id="2603324at2"/>
<keyword evidence="3" id="KW-1185">Reference proteome</keyword>
<dbReference type="CDD" id="cd00118">
    <property type="entry name" value="LysM"/>
    <property type="match status" value="1"/>
</dbReference>
<organism evidence="2 3">
    <name type="scientific">Anaerocolumna xylanovorans DSM 12503</name>
    <dbReference type="NCBI Taxonomy" id="1121345"/>
    <lineage>
        <taxon>Bacteria</taxon>
        <taxon>Bacillati</taxon>
        <taxon>Bacillota</taxon>
        <taxon>Clostridia</taxon>
        <taxon>Lachnospirales</taxon>
        <taxon>Lachnospiraceae</taxon>
        <taxon>Anaerocolumna</taxon>
    </lineage>
</organism>
<dbReference type="InterPro" id="IPR036779">
    <property type="entry name" value="LysM_dom_sf"/>
</dbReference>
<evidence type="ECO:0000313" key="3">
    <source>
        <dbReference type="Proteomes" id="UP000184612"/>
    </source>
</evidence>
<dbReference type="SUPFAM" id="SSF54106">
    <property type="entry name" value="LysM domain"/>
    <property type="match status" value="1"/>
</dbReference>
<accession>A0A1M7Y405</accession>
<gene>
    <name evidence="2" type="ORF">SAMN02745217_01275</name>
</gene>
<dbReference type="GO" id="GO:0008932">
    <property type="term" value="F:lytic endotransglycosylase activity"/>
    <property type="evidence" value="ECO:0007669"/>
    <property type="project" value="TreeGrafter"/>
</dbReference>
<evidence type="ECO:0000313" key="2">
    <source>
        <dbReference type="EMBL" id="SHO46751.1"/>
    </source>
</evidence>
<protein>
    <submittedName>
        <fullName evidence="2">LysM domain-containing protein</fullName>
    </submittedName>
</protein>
<feature type="domain" description="LysM" evidence="1">
    <location>
        <begin position="9"/>
        <end position="53"/>
    </location>
</feature>